<dbReference type="EMBL" id="RXNT01000028">
    <property type="protein sequence ID" value="RTR25945.1"/>
    <property type="molecule type" value="Genomic_DNA"/>
</dbReference>
<accession>A0A431VRX7</accession>
<proteinExistence type="predicted"/>
<keyword evidence="2" id="KW-1185">Reference proteome</keyword>
<dbReference type="RefSeq" id="WP_126410948.1">
    <property type="nucleotide sequence ID" value="NZ_RXNT01000028.1"/>
</dbReference>
<dbReference type="Proteomes" id="UP000271374">
    <property type="component" value="Unassembled WGS sequence"/>
</dbReference>
<sequence length="106" mass="12260">MKRIQCLTDLNNLSGEISNEFLQYLNTEFNCLYEYLSNGEELDNFILGIYQNMVILEGDDEIKKFSINTLDLEFIEEVKLSQITIIRIGLNCDEDIQLHYAIKGGT</sequence>
<protein>
    <submittedName>
        <fullName evidence="1">Uncharacterized protein</fullName>
    </submittedName>
</protein>
<evidence type="ECO:0000313" key="1">
    <source>
        <dbReference type="EMBL" id="RTR25945.1"/>
    </source>
</evidence>
<name>A0A431VRX7_9BACI</name>
<evidence type="ECO:0000313" key="2">
    <source>
        <dbReference type="Proteomes" id="UP000271374"/>
    </source>
</evidence>
<dbReference type="OrthoDB" id="2876757at2"/>
<reference evidence="1 2" key="1">
    <citation type="submission" date="2018-12" db="EMBL/GenBank/DDBJ databases">
        <title>Bacillus yapensis draft genome sequence.</title>
        <authorList>
            <person name="Yu L."/>
            <person name="Xu X."/>
            <person name="Tang X."/>
        </authorList>
    </citation>
    <scope>NUCLEOTIDE SEQUENCE [LARGE SCALE GENOMIC DNA]</scope>
    <source>
        <strain evidence="1 2">XXST-01</strain>
    </source>
</reference>
<gene>
    <name evidence="1" type="ORF">EKG37_22185</name>
</gene>
<comment type="caution">
    <text evidence="1">The sequence shown here is derived from an EMBL/GenBank/DDBJ whole genome shotgun (WGS) entry which is preliminary data.</text>
</comment>
<dbReference type="AlphaFoldDB" id="A0A431VRX7"/>
<organism evidence="1 2">
    <name type="scientific">Bacillus yapensis</name>
    <dbReference type="NCBI Taxonomy" id="2492960"/>
    <lineage>
        <taxon>Bacteria</taxon>
        <taxon>Bacillati</taxon>
        <taxon>Bacillota</taxon>
        <taxon>Bacilli</taxon>
        <taxon>Bacillales</taxon>
        <taxon>Bacillaceae</taxon>
        <taxon>Bacillus</taxon>
    </lineage>
</organism>